<name>A0A6J6NLC9_9ZZZZ</name>
<dbReference type="GO" id="GO:0043456">
    <property type="term" value="P:regulation of pentose-phosphate shunt"/>
    <property type="evidence" value="ECO:0007669"/>
    <property type="project" value="TreeGrafter"/>
</dbReference>
<dbReference type="AlphaFoldDB" id="A0A6J6NLC9"/>
<dbReference type="InterPro" id="IPR051695">
    <property type="entry name" value="Phosphoglycerate_Mutase"/>
</dbReference>
<dbReference type="PANTHER" id="PTHR46517:SF1">
    <property type="entry name" value="FRUCTOSE-2,6-BISPHOSPHATASE TIGAR"/>
    <property type="match status" value="1"/>
</dbReference>
<accession>A0A6J6NLC9</accession>
<dbReference type="Gene3D" id="3.40.50.1240">
    <property type="entry name" value="Phosphoglycerate mutase-like"/>
    <property type="match status" value="1"/>
</dbReference>
<dbReference type="InterPro" id="IPR001345">
    <property type="entry name" value="PG/BPGM_mutase_AS"/>
</dbReference>
<proteinExistence type="predicted"/>
<dbReference type="InterPro" id="IPR013078">
    <property type="entry name" value="His_Pase_superF_clade-1"/>
</dbReference>
<dbReference type="EMBL" id="CAEZXL010000065">
    <property type="protein sequence ID" value="CAB4685183.1"/>
    <property type="molecule type" value="Genomic_DNA"/>
</dbReference>
<dbReference type="InterPro" id="IPR029033">
    <property type="entry name" value="His_PPase_superfam"/>
</dbReference>
<evidence type="ECO:0000256" key="1">
    <source>
        <dbReference type="ARBA" id="ARBA00022801"/>
    </source>
</evidence>
<dbReference type="GO" id="GO:0045820">
    <property type="term" value="P:negative regulation of glycolytic process"/>
    <property type="evidence" value="ECO:0007669"/>
    <property type="project" value="TreeGrafter"/>
</dbReference>
<dbReference type="Pfam" id="PF00300">
    <property type="entry name" value="His_Phos_1"/>
    <property type="match status" value="1"/>
</dbReference>
<sequence>MTETILGLLRHGQTDWNIDLRLQGSSDIPLNETGRQQAAIAGATFSRADWDVIIASPLSRARDTAEIVAQQLAMPVVIVPELVERSFGTAEGFSHSEWRKMYEANEHIEGLESIEDLRSRCELLLQLLATEYDGLRVLAVSHGALIRKLLRIVSDNQVPQDGDRLGNVSLNKIVHSDGYWAISDYNPKSLAL</sequence>
<protein>
    <submittedName>
        <fullName evidence="2">Unannotated protein</fullName>
    </submittedName>
</protein>
<gene>
    <name evidence="2" type="ORF">UFOPK2373_00491</name>
</gene>
<dbReference type="SMART" id="SM00855">
    <property type="entry name" value="PGAM"/>
    <property type="match status" value="1"/>
</dbReference>
<organism evidence="2">
    <name type="scientific">freshwater metagenome</name>
    <dbReference type="NCBI Taxonomy" id="449393"/>
    <lineage>
        <taxon>unclassified sequences</taxon>
        <taxon>metagenomes</taxon>
        <taxon>ecological metagenomes</taxon>
    </lineage>
</organism>
<dbReference type="GO" id="GO:0004331">
    <property type="term" value="F:fructose-2,6-bisphosphate 2-phosphatase activity"/>
    <property type="evidence" value="ECO:0007669"/>
    <property type="project" value="TreeGrafter"/>
</dbReference>
<evidence type="ECO:0000313" key="2">
    <source>
        <dbReference type="EMBL" id="CAB4685183.1"/>
    </source>
</evidence>
<dbReference type="CDD" id="cd07067">
    <property type="entry name" value="HP_PGM_like"/>
    <property type="match status" value="1"/>
</dbReference>
<dbReference type="PANTHER" id="PTHR46517">
    <property type="entry name" value="FRUCTOSE-2,6-BISPHOSPHATASE TIGAR"/>
    <property type="match status" value="1"/>
</dbReference>
<reference evidence="2" key="1">
    <citation type="submission" date="2020-05" db="EMBL/GenBank/DDBJ databases">
        <authorList>
            <person name="Chiriac C."/>
            <person name="Salcher M."/>
            <person name="Ghai R."/>
            <person name="Kavagutti S V."/>
        </authorList>
    </citation>
    <scope>NUCLEOTIDE SEQUENCE</scope>
</reference>
<keyword evidence="1" id="KW-0378">Hydrolase</keyword>
<dbReference type="PROSITE" id="PS00175">
    <property type="entry name" value="PG_MUTASE"/>
    <property type="match status" value="1"/>
</dbReference>
<dbReference type="GO" id="GO:0005829">
    <property type="term" value="C:cytosol"/>
    <property type="evidence" value="ECO:0007669"/>
    <property type="project" value="TreeGrafter"/>
</dbReference>
<dbReference type="SUPFAM" id="SSF53254">
    <property type="entry name" value="Phosphoglycerate mutase-like"/>
    <property type="match status" value="1"/>
</dbReference>